<comment type="caution">
    <text evidence="2">The sequence shown here is derived from an EMBL/GenBank/DDBJ whole genome shotgun (WGS) entry which is preliminary data.</text>
</comment>
<dbReference type="Proteomes" id="UP000319663">
    <property type="component" value="Unassembled WGS sequence"/>
</dbReference>
<evidence type="ECO:0000256" key="1">
    <source>
        <dbReference type="SAM" id="SignalP"/>
    </source>
</evidence>
<keyword evidence="3" id="KW-1185">Reference proteome</keyword>
<evidence type="ECO:0000313" key="2">
    <source>
        <dbReference type="EMBL" id="TQB73972.1"/>
    </source>
</evidence>
<reference evidence="2 3" key="1">
    <citation type="submission" date="2019-06" db="EMBL/GenBank/DDBJ databases">
        <title>Wine fermentation using esterase from Monascus purpureus.</title>
        <authorList>
            <person name="Geng C."/>
            <person name="Zhang Y."/>
        </authorList>
    </citation>
    <scope>NUCLEOTIDE SEQUENCE [LARGE SCALE GENOMIC DNA]</scope>
    <source>
        <strain evidence="2">HQ1</strain>
    </source>
</reference>
<sequence length="277" mass="30892">MRFNLAPAVLLALATANTTLAAPRPSRNETRADVGVRPDMIMARNPTHMHMSHVDTVMGRDRDNEKGKEMGKSGSVYEDMGMKADLDRFATRSHEREREYVPARMAMDQSNARPIQGSMIMAMDREQRHDQDKDQDKDDMQMIQSVTTSRRHSSMSGRKEDNNSAMEAGMMKQMQKHQGITVREDAMQKEQPEMEMTEDPVARAIRYARTQLGCNTDACANVISSATCFTGAREGFNMKVSLACAGLPEPEICGCSRCLPQLDMLLAKNNMCMGSSA</sequence>
<keyword evidence="1" id="KW-0732">Signal</keyword>
<dbReference type="EMBL" id="VIFY01000037">
    <property type="protein sequence ID" value="TQB73972.1"/>
    <property type="molecule type" value="Genomic_DNA"/>
</dbReference>
<accession>A0A507QWY9</accession>
<organism evidence="2 3">
    <name type="scientific">Monascus purpureus</name>
    <name type="common">Red mold</name>
    <name type="synonym">Monascus anka</name>
    <dbReference type="NCBI Taxonomy" id="5098"/>
    <lineage>
        <taxon>Eukaryota</taxon>
        <taxon>Fungi</taxon>
        <taxon>Dikarya</taxon>
        <taxon>Ascomycota</taxon>
        <taxon>Pezizomycotina</taxon>
        <taxon>Eurotiomycetes</taxon>
        <taxon>Eurotiomycetidae</taxon>
        <taxon>Eurotiales</taxon>
        <taxon>Aspergillaceae</taxon>
        <taxon>Monascus</taxon>
    </lineage>
</organism>
<proteinExistence type="predicted"/>
<gene>
    <name evidence="2" type="ORF">MPDQ_005303</name>
</gene>
<dbReference type="AlphaFoldDB" id="A0A507QWY9"/>
<feature type="signal peptide" evidence="1">
    <location>
        <begin position="1"/>
        <end position="21"/>
    </location>
</feature>
<evidence type="ECO:0000313" key="3">
    <source>
        <dbReference type="Proteomes" id="UP000319663"/>
    </source>
</evidence>
<protein>
    <submittedName>
        <fullName evidence="2">Uncharacterized protein</fullName>
    </submittedName>
</protein>
<feature type="chain" id="PRO_5021286667" evidence="1">
    <location>
        <begin position="22"/>
        <end position="277"/>
    </location>
</feature>
<name>A0A507QWY9_MONPU</name>